<feature type="region of interest" description="Disordered" evidence="1">
    <location>
        <begin position="21"/>
        <end position="78"/>
    </location>
</feature>
<feature type="domain" description="Predicted pPIWI-associating nuclease" evidence="2">
    <location>
        <begin position="376"/>
        <end position="498"/>
    </location>
</feature>
<keyword evidence="4" id="KW-1185">Reference proteome</keyword>
<organism evidence="3 4">
    <name type="scientific">Pedococcus aerophilus</name>
    <dbReference type="NCBI Taxonomy" id="436356"/>
    <lineage>
        <taxon>Bacteria</taxon>
        <taxon>Bacillati</taxon>
        <taxon>Actinomycetota</taxon>
        <taxon>Actinomycetes</taxon>
        <taxon>Micrococcales</taxon>
        <taxon>Intrasporangiaceae</taxon>
        <taxon>Pedococcus</taxon>
    </lineage>
</organism>
<dbReference type="InterPro" id="IPR040556">
    <property type="entry name" value="pP_pnuc_1"/>
</dbReference>
<name>A0ABP6H377_9MICO</name>
<comment type="caution">
    <text evidence="3">The sequence shown here is derived from an EMBL/GenBank/DDBJ whole genome shotgun (WGS) entry which is preliminary data.</text>
</comment>
<evidence type="ECO:0000313" key="4">
    <source>
        <dbReference type="Proteomes" id="UP001501326"/>
    </source>
</evidence>
<protein>
    <recommendedName>
        <fullName evidence="2">Predicted pPIWI-associating nuclease domain-containing protein</fullName>
    </recommendedName>
</protein>
<evidence type="ECO:0000256" key="1">
    <source>
        <dbReference type="SAM" id="MobiDB-lite"/>
    </source>
</evidence>
<evidence type="ECO:0000259" key="2">
    <source>
        <dbReference type="Pfam" id="PF18165"/>
    </source>
</evidence>
<dbReference type="Proteomes" id="UP001501326">
    <property type="component" value="Unassembled WGS sequence"/>
</dbReference>
<accession>A0ABP6H377</accession>
<evidence type="ECO:0000313" key="3">
    <source>
        <dbReference type="EMBL" id="GAA2735273.1"/>
    </source>
</evidence>
<gene>
    <name evidence="3" type="ORF">GCM10009867_17220</name>
</gene>
<dbReference type="EMBL" id="BAAARN010000001">
    <property type="protein sequence ID" value="GAA2735273.1"/>
    <property type="molecule type" value="Genomic_DNA"/>
</dbReference>
<reference evidence="4" key="1">
    <citation type="journal article" date="2019" name="Int. J. Syst. Evol. Microbiol.">
        <title>The Global Catalogue of Microorganisms (GCM) 10K type strain sequencing project: providing services to taxonomists for standard genome sequencing and annotation.</title>
        <authorList>
            <consortium name="The Broad Institute Genomics Platform"/>
            <consortium name="The Broad Institute Genome Sequencing Center for Infectious Disease"/>
            <person name="Wu L."/>
            <person name="Ma J."/>
        </authorList>
    </citation>
    <scope>NUCLEOTIDE SEQUENCE [LARGE SCALE GENOMIC DNA]</scope>
    <source>
        <strain evidence="4">JCM 16378</strain>
    </source>
</reference>
<dbReference type="Pfam" id="PF18165">
    <property type="entry name" value="pP_pnuc_1"/>
    <property type="match status" value="1"/>
</dbReference>
<sequence>MSQIPSQNIRVCGVSVPTVSGMGGARGLGVEPVGGDDPEAKAREEIDAQPSAADDEGASGVAETAADAPESDDVVSPATKVTMTPEVRAKFAELAGFPSAEVRRTLAGLTGVKGLTSPWQGHLAEIVKVARPSDLFRWADLYDDTQKASRLGDISVQLAGLTGSQNLSRYILGTQPALAAKLLDGATFKGVQHAALSGVLEAIKASDVLGPNPLSSSIMGVSSQLSKVVLSDSAFTQWRAATGLHATMEALSKSVLLTEPRRHQFEDLARLSVITESMAKASSDILGSRPTLAARPMLELESYARLARSAPMSEVPGLLWPAGHGVTGLAAHDAFVAISDPDESAALAVTVEHQVVAPWEEAANGSRRHLYERLDELDPDISELLRGAWESVARPGPADVVKVGACTVEAVIRALRVGAPDEMVTSWLTQTGRRVEDFVQQGKVMRKARVRYLLRDRKGDMKVVEAQADALSAAVEGNQSRLQAAKHASSGDLAQARAHLVTAESILTQLFAVD</sequence>
<proteinExistence type="predicted"/>